<evidence type="ECO:0000256" key="2">
    <source>
        <dbReference type="ARBA" id="ARBA00005814"/>
    </source>
</evidence>
<dbReference type="GO" id="GO:0005524">
    <property type="term" value="F:ATP binding"/>
    <property type="evidence" value="ECO:0007669"/>
    <property type="project" value="UniProtKB-KW"/>
</dbReference>
<feature type="transmembrane region" description="Helical" evidence="9">
    <location>
        <begin position="404"/>
        <end position="427"/>
    </location>
</feature>
<keyword evidence="4 9" id="KW-0812">Transmembrane</keyword>
<evidence type="ECO:0000313" key="12">
    <source>
        <dbReference type="RefSeq" id="XP_023930411.1"/>
    </source>
</evidence>
<dbReference type="GeneID" id="106175819"/>
<dbReference type="RefSeq" id="XP_023930411.1">
    <property type="nucleotide sequence ID" value="XM_024074643.1"/>
</dbReference>
<feature type="transmembrane region" description="Helical" evidence="9">
    <location>
        <begin position="553"/>
        <end position="572"/>
    </location>
</feature>
<name>A0A2R2MJL5_LINAN</name>
<dbReference type="PROSITE" id="PS50893">
    <property type="entry name" value="ABC_TRANSPORTER_2"/>
    <property type="match status" value="1"/>
</dbReference>
<evidence type="ECO:0000256" key="7">
    <source>
        <dbReference type="ARBA" id="ARBA00022989"/>
    </source>
</evidence>
<evidence type="ECO:0000256" key="9">
    <source>
        <dbReference type="SAM" id="Phobius"/>
    </source>
</evidence>
<dbReference type="PANTHER" id="PTHR48041:SF63">
    <property type="entry name" value="EARLY GENE AT 23, ISOFORM C"/>
    <property type="match status" value="1"/>
</dbReference>
<dbReference type="Pfam" id="PF00005">
    <property type="entry name" value="ABC_tran"/>
    <property type="match status" value="1"/>
</dbReference>
<dbReference type="InterPro" id="IPR003439">
    <property type="entry name" value="ABC_transporter-like_ATP-bd"/>
</dbReference>
<dbReference type="SMART" id="SM00382">
    <property type="entry name" value="AAA"/>
    <property type="match status" value="1"/>
</dbReference>
<dbReference type="SUPFAM" id="SSF52540">
    <property type="entry name" value="P-loop containing nucleoside triphosphate hydrolases"/>
    <property type="match status" value="1"/>
</dbReference>
<keyword evidence="3" id="KW-0813">Transport</keyword>
<evidence type="ECO:0000313" key="11">
    <source>
        <dbReference type="Proteomes" id="UP000085678"/>
    </source>
</evidence>
<keyword evidence="5" id="KW-0547">Nucleotide-binding</keyword>
<dbReference type="InterPro" id="IPR003593">
    <property type="entry name" value="AAA+_ATPase"/>
</dbReference>
<evidence type="ECO:0000256" key="3">
    <source>
        <dbReference type="ARBA" id="ARBA00022448"/>
    </source>
</evidence>
<evidence type="ECO:0000256" key="1">
    <source>
        <dbReference type="ARBA" id="ARBA00004141"/>
    </source>
</evidence>
<evidence type="ECO:0000256" key="4">
    <source>
        <dbReference type="ARBA" id="ARBA00022692"/>
    </source>
</evidence>
<dbReference type="GO" id="GO:0140359">
    <property type="term" value="F:ABC-type transporter activity"/>
    <property type="evidence" value="ECO:0007669"/>
    <property type="project" value="InterPro"/>
</dbReference>
<dbReference type="PROSITE" id="PS00211">
    <property type="entry name" value="ABC_TRANSPORTER_1"/>
    <property type="match status" value="1"/>
</dbReference>
<dbReference type="InterPro" id="IPR050352">
    <property type="entry name" value="ABCG_transporters"/>
</dbReference>
<dbReference type="CDD" id="cd03213">
    <property type="entry name" value="ABCG_EPDR"/>
    <property type="match status" value="1"/>
</dbReference>
<dbReference type="AlphaFoldDB" id="A0A2R2MJL5"/>
<gene>
    <name evidence="12" type="primary">LOC106175819</name>
</gene>
<dbReference type="GO" id="GO:0016887">
    <property type="term" value="F:ATP hydrolysis activity"/>
    <property type="evidence" value="ECO:0007669"/>
    <property type="project" value="InterPro"/>
</dbReference>
<proteinExistence type="inferred from homology"/>
<dbReference type="InterPro" id="IPR017871">
    <property type="entry name" value="ABC_transporter-like_CS"/>
</dbReference>
<evidence type="ECO:0000256" key="8">
    <source>
        <dbReference type="ARBA" id="ARBA00023136"/>
    </source>
</evidence>
<keyword evidence="7 9" id="KW-1133">Transmembrane helix</keyword>
<dbReference type="PANTHER" id="PTHR48041">
    <property type="entry name" value="ABC TRANSPORTER G FAMILY MEMBER 28"/>
    <property type="match status" value="1"/>
</dbReference>
<dbReference type="InterPro" id="IPR027417">
    <property type="entry name" value="P-loop_NTPase"/>
</dbReference>
<evidence type="ECO:0000256" key="6">
    <source>
        <dbReference type="ARBA" id="ARBA00022840"/>
    </source>
</evidence>
<dbReference type="GO" id="GO:0005886">
    <property type="term" value="C:plasma membrane"/>
    <property type="evidence" value="ECO:0007669"/>
    <property type="project" value="TreeGrafter"/>
</dbReference>
<feature type="transmembrane region" description="Helical" evidence="9">
    <location>
        <begin position="513"/>
        <end position="541"/>
    </location>
</feature>
<keyword evidence="8 9" id="KW-0472">Membrane</keyword>
<dbReference type="Proteomes" id="UP000085678">
    <property type="component" value="Unplaced"/>
</dbReference>
<feature type="domain" description="ABC transporter" evidence="10">
    <location>
        <begin position="27"/>
        <end position="264"/>
    </location>
</feature>
<accession>A0A2R2MJL5</accession>
<comment type="subcellular location">
    <subcellularLocation>
        <location evidence="1">Membrane</location>
        <topology evidence="1">Multi-pass membrane protein</topology>
    </subcellularLocation>
</comment>
<evidence type="ECO:0000256" key="5">
    <source>
        <dbReference type="ARBA" id="ARBA00022741"/>
    </source>
</evidence>
<dbReference type="FunFam" id="3.40.50.300:FF:001276">
    <property type="entry name" value="Uncharacterized protein, isoform A"/>
    <property type="match status" value="1"/>
</dbReference>
<keyword evidence="11" id="KW-1185">Reference proteome</keyword>
<comment type="similarity">
    <text evidence="2">Belongs to the ABC transporter superfamily. ABCG family. Eye pigment precursor importer (TC 3.A.1.204) subfamily.</text>
</comment>
<dbReference type="Pfam" id="PF01061">
    <property type="entry name" value="ABC2_membrane"/>
    <property type="match status" value="1"/>
</dbReference>
<sequence length="601" mass="67895">MYTSAVEHKERQKTAHKYQTSSREMELLFHNINVTINKKHILHDISGMAKPGKLLAVMGPSGSGKTTLLSAIAGRVPRDKGDVLLDGQSLSKPLKRKICYVLQSDIFFANLTLKETLVYTALLRLPDSMPHKEKMARVDEIVNSLDIKKCLNTLIGSISQRGLSGGEKKRANIACELLTNPKIMLLDEPTSGLDSCTAFSLMKNMKDYSAVHNKTVVTTIHQPSSQIFHMFDSLLLLCEGHMAYFGDAGKMVDFFSSMGLHCTPLYNPADFMMEKMKDSDEVQNLIINSASALRQSDQWPNKLKALDLKILANNKGLTNRNDKGDIDETEDARPCNFGFGMNSEDKEKGPYPLVHQASEISICISKEMASKYLQQKYDDRWPTSWWTQYHVLTRRNFTQSKAKIWSKINLIHSVVIAIIAGLLWFQLPRTEETIADRKAVIFFIYVYWSFIPLSYSVSSFPEERTVIDKERSSGAYRLSAYYLAKMTSELPLTLLLPSGFVLIVFWMAGLNGFWAYIGFWATVMLTSLFAQAAGFVIGVAVMDVKLCISVSKIFILTSMLAGGFLTTNTPFWLDWIKYLSFIYYSYHIGVILEFTEAPPFR</sequence>
<keyword evidence="6" id="KW-0067">ATP-binding</keyword>
<dbReference type="Gene3D" id="3.40.50.300">
    <property type="entry name" value="P-loop containing nucleotide triphosphate hydrolases"/>
    <property type="match status" value="1"/>
</dbReference>
<dbReference type="InterPro" id="IPR013525">
    <property type="entry name" value="ABC2_TM"/>
</dbReference>
<reference evidence="12" key="1">
    <citation type="submission" date="2025-08" db="UniProtKB">
        <authorList>
            <consortium name="RefSeq"/>
        </authorList>
    </citation>
    <scope>IDENTIFICATION</scope>
    <source>
        <tissue evidence="12">Gonads</tissue>
    </source>
</reference>
<feature type="transmembrane region" description="Helical" evidence="9">
    <location>
        <begin position="481"/>
        <end position="507"/>
    </location>
</feature>
<organism evidence="11 12">
    <name type="scientific">Lingula anatina</name>
    <name type="common">Brachiopod</name>
    <name type="synonym">Lingula unguis</name>
    <dbReference type="NCBI Taxonomy" id="7574"/>
    <lineage>
        <taxon>Eukaryota</taxon>
        <taxon>Metazoa</taxon>
        <taxon>Spiralia</taxon>
        <taxon>Lophotrochozoa</taxon>
        <taxon>Brachiopoda</taxon>
        <taxon>Linguliformea</taxon>
        <taxon>Lingulata</taxon>
        <taxon>Lingulida</taxon>
        <taxon>Linguloidea</taxon>
        <taxon>Lingulidae</taxon>
        <taxon>Lingula</taxon>
    </lineage>
</organism>
<dbReference type="OrthoDB" id="66620at2759"/>
<protein>
    <submittedName>
        <fullName evidence="12">ABC transporter G family member 27 isoform X2</fullName>
    </submittedName>
</protein>
<feature type="transmembrane region" description="Helical" evidence="9">
    <location>
        <begin position="439"/>
        <end position="460"/>
    </location>
</feature>
<evidence type="ECO:0000259" key="10">
    <source>
        <dbReference type="PROSITE" id="PS50893"/>
    </source>
</evidence>